<accession>A0A154VU09</accession>
<dbReference type="GO" id="GO:0003723">
    <property type="term" value="F:RNA binding"/>
    <property type="evidence" value="ECO:0007669"/>
    <property type="project" value="InterPro"/>
</dbReference>
<evidence type="ECO:0000313" key="5">
    <source>
        <dbReference type="EMBL" id="KZD04691.1"/>
    </source>
</evidence>
<keyword evidence="6" id="KW-1185">Reference proteome</keyword>
<dbReference type="GO" id="GO:0008173">
    <property type="term" value="F:RNA methyltransferase activity"/>
    <property type="evidence" value="ECO:0007669"/>
    <property type="project" value="InterPro"/>
</dbReference>
<feature type="region of interest" description="Disordered" evidence="3">
    <location>
        <begin position="1"/>
        <end position="64"/>
    </location>
</feature>
<dbReference type="AlphaFoldDB" id="A0A154VU09"/>
<dbReference type="PANTHER" id="PTHR46429">
    <property type="entry name" value="23S RRNA (GUANOSINE-2'-O-)-METHYLTRANSFERASE RLMB"/>
    <property type="match status" value="1"/>
</dbReference>
<dbReference type="NCBIfam" id="TIGR00186">
    <property type="entry name" value="rRNA_methyl_3"/>
    <property type="match status" value="1"/>
</dbReference>
<dbReference type="SMART" id="SM00967">
    <property type="entry name" value="SpoU_sub_bind"/>
    <property type="match status" value="1"/>
</dbReference>
<dbReference type="GO" id="GO:0006396">
    <property type="term" value="P:RNA processing"/>
    <property type="evidence" value="ECO:0007669"/>
    <property type="project" value="InterPro"/>
</dbReference>
<dbReference type="OrthoDB" id="9785673at2"/>
<gene>
    <name evidence="5" type="ORF">AUP43_12215</name>
</gene>
<reference evidence="5 6" key="1">
    <citation type="submission" date="2015-12" db="EMBL/GenBank/DDBJ databases">
        <title>Genome sequence of Oceanibaculum pacificum MCCC 1A02656.</title>
        <authorList>
            <person name="Lu L."/>
            <person name="Lai Q."/>
            <person name="Shao Z."/>
            <person name="Qian P."/>
        </authorList>
    </citation>
    <scope>NUCLEOTIDE SEQUENCE [LARGE SCALE GENOMIC DNA]</scope>
    <source>
        <strain evidence="5 6">MCCC 1A02656</strain>
    </source>
</reference>
<feature type="compositionally biased region" description="Basic and acidic residues" evidence="3">
    <location>
        <begin position="25"/>
        <end position="51"/>
    </location>
</feature>
<keyword evidence="2" id="KW-0808">Transferase</keyword>
<proteinExistence type="predicted"/>
<evidence type="ECO:0000313" key="6">
    <source>
        <dbReference type="Proteomes" id="UP000076400"/>
    </source>
</evidence>
<evidence type="ECO:0000259" key="4">
    <source>
        <dbReference type="SMART" id="SM00967"/>
    </source>
</evidence>
<dbReference type="PANTHER" id="PTHR46429:SF1">
    <property type="entry name" value="23S RRNA (GUANOSINE-2'-O-)-METHYLTRANSFERASE RLMB"/>
    <property type="match status" value="1"/>
</dbReference>
<dbReference type="Gene3D" id="3.30.1330.30">
    <property type="match status" value="1"/>
</dbReference>
<dbReference type="EMBL" id="LPXN01000135">
    <property type="protein sequence ID" value="KZD04691.1"/>
    <property type="molecule type" value="Genomic_DNA"/>
</dbReference>
<evidence type="ECO:0000256" key="1">
    <source>
        <dbReference type="ARBA" id="ARBA00022603"/>
    </source>
</evidence>
<dbReference type="InterPro" id="IPR029026">
    <property type="entry name" value="tRNA_m1G_MTases_N"/>
</dbReference>
<dbReference type="InterPro" id="IPR029028">
    <property type="entry name" value="Alpha/beta_knot_MTases"/>
</dbReference>
<evidence type="ECO:0000256" key="2">
    <source>
        <dbReference type="ARBA" id="ARBA00022679"/>
    </source>
</evidence>
<dbReference type="InterPro" id="IPR029064">
    <property type="entry name" value="Ribosomal_eL30-like_sf"/>
</dbReference>
<dbReference type="SUPFAM" id="SSF55315">
    <property type="entry name" value="L30e-like"/>
    <property type="match status" value="1"/>
</dbReference>
<dbReference type="Pfam" id="PF08032">
    <property type="entry name" value="SpoU_sub_bind"/>
    <property type="match status" value="1"/>
</dbReference>
<protein>
    <submittedName>
        <fullName evidence="5">Pseudouridine synthase</fullName>
    </submittedName>
</protein>
<dbReference type="GO" id="GO:0032259">
    <property type="term" value="P:methylation"/>
    <property type="evidence" value="ECO:0007669"/>
    <property type="project" value="UniProtKB-KW"/>
</dbReference>
<sequence>MSSKRNRPGRDARPAQPHRGPAPARRPDSPDRGDGRGDGRADGRGDGRGDGPGRGARGAMRGTGDPARFVWGVHAVRAALDNPRRKAKRLLMTAQARETMGALPAGLPVDIVERAQIDSLFPDAVHQGLALQVEPLADLDLGDIVEAVGPADPLLLVVLDQVTDPHNVGAILRSAAAFGAAGLVVQDRHSPAATGTLAKSASGALDLVPIVRVTNLARALDQMKAAGLFCIGFDSEAPAALQQIEPGNRVALVMGAEGPGLRRLTRERCDALARLPTAGPIASLNVSNATAIALYDMARRRDS</sequence>
<dbReference type="RefSeq" id="WP_067558440.1">
    <property type="nucleotide sequence ID" value="NZ_LPXN01000135.1"/>
</dbReference>
<dbReference type="InterPro" id="IPR013123">
    <property type="entry name" value="SpoU_subst-bd"/>
</dbReference>
<dbReference type="GO" id="GO:0005829">
    <property type="term" value="C:cytosol"/>
    <property type="evidence" value="ECO:0007669"/>
    <property type="project" value="TreeGrafter"/>
</dbReference>
<feature type="domain" description="RNA 2-O ribose methyltransferase substrate binding" evidence="4">
    <location>
        <begin position="69"/>
        <end position="139"/>
    </location>
</feature>
<dbReference type="InterPro" id="IPR004441">
    <property type="entry name" value="rRNA_MeTrfase_TrmH"/>
</dbReference>
<evidence type="ECO:0000256" key="3">
    <source>
        <dbReference type="SAM" id="MobiDB-lite"/>
    </source>
</evidence>
<dbReference type="InterPro" id="IPR001537">
    <property type="entry name" value="SpoU_MeTrfase"/>
</dbReference>
<dbReference type="CDD" id="cd18103">
    <property type="entry name" value="SpoU-like_RlmB"/>
    <property type="match status" value="1"/>
</dbReference>
<keyword evidence="1" id="KW-0489">Methyltransferase</keyword>
<dbReference type="Pfam" id="PF00588">
    <property type="entry name" value="SpoU_methylase"/>
    <property type="match status" value="1"/>
</dbReference>
<dbReference type="SUPFAM" id="SSF75217">
    <property type="entry name" value="alpha/beta knot"/>
    <property type="match status" value="1"/>
</dbReference>
<comment type="caution">
    <text evidence="5">The sequence shown here is derived from an EMBL/GenBank/DDBJ whole genome shotgun (WGS) entry which is preliminary data.</text>
</comment>
<dbReference type="STRING" id="580166.AUP43_12215"/>
<organism evidence="5 6">
    <name type="scientific">Oceanibaculum pacificum</name>
    <dbReference type="NCBI Taxonomy" id="580166"/>
    <lineage>
        <taxon>Bacteria</taxon>
        <taxon>Pseudomonadati</taxon>
        <taxon>Pseudomonadota</taxon>
        <taxon>Alphaproteobacteria</taxon>
        <taxon>Rhodospirillales</taxon>
        <taxon>Oceanibaculaceae</taxon>
        <taxon>Oceanibaculum</taxon>
    </lineage>
</organism>
<dbReference type="Proteomes" id="UP000076400">
    <property type="component" value="Unassembled WGS sequence"/>
</dbReference>
<dbReference type="Gene3D" id="3.40.1280.10">
    <property type="match status" value="1"/>
</dbReference>
<name>A0A154VU09_9PROT</name>